<evidence type="ECO:0000313" key="2">
    <source>
        <dbReference type="EMBL" id="SDO38680.1"/>
    </source>
</evidence>
<protein>
    <submittedName>
        <fullName evidence="2">Uncharacterized protein</fullName>
    </submittedName>
</protein>
<proteinExistence type="predicted"/>
<keyword evidence="3" id="KW-1185">Reference proteome</keyword>
<gene>
    <name evidence="2" type="ORF">SAMN04490184_0434</name>
</gene>
<dbReference type="Proteomes" id="UP000182654">
    <property type="component" value="Chromosome I"/>
</dbReference>
<evidence type="ECO:0000313" key="3">
    <source>
        <dbReference type="Proteomes" id="UP000182654"/>
    </source>
</evidence>
<reference evidence="2 3" key="1">
    <citation type="submission" date="2016-10" db="EMBL/GenBank/DDBJ databases">
        <authorList>
            <person name="Varghese N."/>
            <person name="Submissions S."/>
        </authorList>
    </citation>
    <scope>NUCLEOTIDE SEQUENCE [LARGE SCALE GENOMIC DNA]</scope>
    <source>
        <strain evidence="2 3">BS2774</strain>
    </source>
</reference>
<evidence type="ECO:0000256" key="1">
    <source>
        <dbReference type="SAM" id="MobiDB-lite"/>
    </source>
</evidence>
<sequence length="31" mass="3328">MHLRLALPGANANHSSALGGIRYNYQPAGNY</sequence>
<organism evidence="2 3">
    <name type="scientific">Pseudomonas extremorientalis</name>
    <dbReference type="NCBI Taxonomy" id="169669"/>
    <lineage>
        <taxon>Bacteria</taxon>
        <taxon>Pseudomonadati</taxon>
        <taxon>Pseudomonadota</taxon>
        <taxon>Gammaproteobacteria</taxon>
        <taxon>Pseudomonadales</taxon>
        <taxon>Pseudomonadaceae</taxon>
        <taxon>Pseudomonas</taxon>
    </lineage>
</organism>
<accession>A0ABY0RQY9</accession>
<name>A0ABY0RQY9_9PSED</name>
<dbReference type="EMBL" id="LT629708">
    <property type="protein sequence ID" value="SDO38680.1"/>
    <property type="molecule type" value="Genomic_DNA"/>
</dbReference>
<feature type="region of interest" description="Disordered" evidence="1">
    <location>
        <begin position="1"/>
        <end position="31"/>
    </location>
</feature>